<proteinExistence type="predicted"/>
<sequence length="75" mass="8282">VLAGRLRIDKGNPIAAPLVLHADGRAWINLNPPSPVQYCQLNNQHSTEEKHWLQTHSGTVHDGVLPMERLTAIGQ</sequence>
<reference evidence="1 2" key="1">
    <citation type="journal article" date="2022" name="Int. J. Syst. Evol. Microbiol.">
        <title>Pseudomonas petroselini sp. nov., a pathogen causing bacterial rot of parsley in Japan.</title>
        <authorList>
            <person name="Sawada H."/>
            <person name="Fujikawa T."/>
            <person name="Osada S."/>
            <person name="Satou M."/>
        </authorList>
    </citation>
    <scope>NUCLEOTIDE SEQUENCE [LARGE SCALE GENOMIC DNA]</scope>
    <source>
        <strain evidence="1 2">MAFF 311096</strain>
    </source>
</reference>
<gene>
    <name evidence="1" type="ORF">LRQ20_21805</name>
</gene>
<name>A0ABS8QZA6_9PSED</name>
<dbReference type="EMBL" id="JAJOZI010000125">
    <property type="protein sequence ID" value="MCD7040938.1"/>
    <property type="molecule type" value="Genomic_DNA"/>
</dbReference>
<comment type="caution">
    <text evidence="1">The sequence shown here is derived from an EMBL/GenBank/DDBJ whole genome shotgun (WGS) entry which is preliminary data.</text>
</comment>
<dbReference type="Proteomes" id="UP001154922">
    <property type="component" value="Unassembled WGS sequence"/>
</dbReference>
<organism evidence="1 2">
    <name type="scientific">Pseudomonas petroselini</name>
    <dbReference type="NCBI Taxonomy" id="2899822"/>
    <lineage>
        <taxon>Bacteria</taxon>
        <taxon>Pseudomonadati</taxon>
        <taxon>Pseudomonadota</taxon>
        <taxon>Gammaproteobacteria</taxon>
        <taxon>Pseudomonadales</taxon>
        <taxon>Pseudomonadaceae</taxon>
        <taxon>Pseudomonas</taxon>
    </lineage>
</organism>
<accession>A0ABS8QZA6</accession>
<feature type="non-terminal residue" evidence="1">
    <location>
        <position position="1"/>
    </location>
</feature>
<protein>
    <submittedName>
        <fullName evidence="1">Uncharacterized protein</fullName>
    </submittedName>
</protein>
<keyword evidence="2" id="KW-1185">Reference proteome</keyword>
<evidence type="ECO:0000313" key="1">
    <source>
        <dbReference type="EMBL" id="MCD7040938.1"/>
    </source>
</evidence>
<dbReference type="RefSeq" id="WP_231809290.1">
    <property type="nucleotide sequence ID" value="NZ_JAJOZG010000059.1"/>
</dbReference>
<evidence type="ECO:0000313" key="2">
    <source>
        <dbReference type="Proteomes" id="UP001154922"/>
    </source>
</evidence>
<reference evidence="1 2" key="2">
    <citation type="journal article" date="2023" name="Plant Pathol.">
        <title>Dismantling and reorganizing Pseudomonas marginalis sensu#lato.</title>
        <authorList>
            <person name="Sawada H."/>
            <person name="Fujikawa T."/>
            <person name="Satou M."/>
        </authorList>
    </citation>
    <scope>NUCLEOTIDE SEQUENCE [LARGE SCALE GENOMIC DNA]</scope>
    <source>
        <strain evidence="1 2">MAFF 311096</strain>
    </source>
</reference>